<keyword evidence="1" id="KW-0812">Transmembrane</keyword>
<dbReference type="SMR" id="A0A5D0EM42"/>
<keyword evidence="1" id="KW-1133">Transmembrane helix</keyword>
<keyword evidence="6" id="KW-1185">Reference proteome</keyword>
<keyword evidence="4" id="KW-0808">Transferase</keyword>
<name>A0A5D0EM42_AGGAC</name>
<dbReference type="OrthoDB" id="9793236at2"/>
<dbReference type="Proteomes" id="UP000226080">
    <property type="component" value="Unassembled WGS sequence"/>
</dbReference>
<dbReference type="AlphaFoldDB" id="A0A5D0EM42"/>
<sequence>MNSRNSHYVEQAYGRYRIEPKGISGYLILILGYVIINTVGKKTISSLTEKTGKRTSGIDKQIWATPESKWLAIQDLSSKGYEPKPLRRYSFQNQTKRNAH</sequence>
<dbReference type="GO" id="GO:0003964">
    <property type="term" value="F:RNA-directed DNA polymerase activity"/>
    <property type="evidence" value="ECO:0007669"/>
    <property type="project" value="UniProtKB-KW"/>
</dbReference>
<evidence type="ECO:0000313" key="3">
    <source>
        <dbReference type="EMBL" id="PHO19566.1"/>
    </source>
</evidence>
<evidence type="ECO:0000313" key="2">
    <source>
        <dbReference type="EMBL" id="AMQ94392.1"/>
    </source>
</evidence>
<evidence type="ECO:0000256" key="1">
    <source>
        <dbReference type="SAM" id="Phobius"/>
    </source>
</evidence>
<dbReference type="Proteomes" id="UP000072236">
    <property type="component" value="Chromosome"/>
</dbReference>
<reference evidence="2 5" key="1">
    <citation type="submission" date="2015-10" db="EMBL/GenBank/DDBJ databases">
        <title>Tn-seq of a polymicrobial infection.</title>
        <authorList>
            <person name="Stacy A."/>
            <person name="Rumbaugh K.P."/>
            <person name="Whiteley M."/>
        </authorList>
    </citation>
    <scope>NUCLEOTIDE SEQUENCE [LARGE SCALE GENOMIC DNA]</scope>
    <source>
        <strain evidence="2 5">624</strain>
    </source>
</reference>
<dbReference type="Proteomes" id="UP000323012">
    <property type="component" value="Unassembled WGS sequence"/>
</dbReference>
<keyword evidence="4" id="KW-0548">Nucleotidyltransferase</keyword>
<dbReference type="KEGG" id="aact:ACT75_07575"/>
<dbReference type="EMBL" id="PCGW01000035">
    <property type="protein sequence ID" value="PHO19566.1"/>
    <property type="molecule type" value="Genomic_DNA"/>
</dbReference>
<evidence type="ECO:0000313" key="7">
    <source>
        <dbReference type="Proteomes" id="UP000323012"/>
    </source>
</evidence>
<gene>
    <name evidence="2" type="ORF">ACT75_07575</name>
    <name evidence="3" type="ORF">CQR80_11600</name>
    <name evidence="4" type="ORF">FXB79_10725</name>
</gene>
<accession>A0A5D0EM42</accession>
<keyword evidence="4" id="KW-0695">RNA-directed DNA polymerase</keyword>
<evidence type="ECO:0000313" key="5">
    <source>
        <dbReference type="Proteomes" id="UP000072236"/>
    </source>
</evidence>
<keyword evidence="1" id="KW-0472">Membrane</keyword>
<feature type="transmembrane region" description="Helical" evidence="1">
    <location>
        <begin position="23"/>
        <end position="40"/>
    </location>
</feature>
<evidence type="ECO:0000313" key="4">
    <source>
        <dbReference type="EMBL" id="TYA38076.1"/>
    </source>
</evidence>
<reference evidence="4 7" key="3">
    <citation type="submission" date="2019-08" db="EMBL/GenBank/DDBJ databases">
        <title>Whole genome sequencing of Aggregatibacter actinomycetemcomitans cultured from blood stream infections in Denmark reveals a novel phylogenetic lineage expressing serotype a membrane O polysaccharide.</title>
        <authorList>
            <person name="Nedergaard S."/>
            <person name="Kobel C.M."/>
            <person name="Nielsen M.B."/>
            <person name="Moeller R.T."/>
            <person name="Jensen A.B."/>
            <person name="Noerskov-Lauritsen N."/>
        </authorList>
    </citation>
    <scope>NUCLEOTIDE SEQUENCE [LARGE SCALE GENOMIC DNA]</scope>
    <source>
        <strain evidence="4 7">PN_563</strain>
    </source>
</reference>
<evidence type="ECO:0000313" key="6">
    <source>
        <dbReference type="Proteomes" id="UP000226080"/>
    </source>
</evidence>
<dbReference type="EMBL" id="VSED01000042">
    <property type="protein sequence ID" value="TYA38076.1"/>
    <property type="molecule type" value="Genomic_DNA"/>
</dbReference>
<reference evidence="3 6" key="2">
    <citation type="submission" date="2017-10" db="EMBL/GenBank/DDBJ databases">
        <title>Draft genome sequences of Aggregatibacter actinomycetemcomitans strains 310a and 310b.</title>
        <authorList>
            <person name="May A.C."/>
            <person name="Ohta H."/>
            <person name="Maeda H."/>
            <person name="Kokeguchi S."/>
            <person name="Cugini C."/>
        </authorList>
    </citation>
    <scope>NUCLEOTIDE SEQUENCE [LARGE SCALE GENOMIC DNA]</scope>
    <source>
        <strain evidence="3 6">310b</strain>
    </source>
</reference>
<organism evidence="4 7">
    <name type="scientific">Aggregatibacter actinomycetemcomitans</name>
    <name type="common">Actinobacillus actinomycetemcomitans</name>
    <name type="synonym">Haemophilus actinomycetemcomitans</name>
    <dbReference type="NCBI Taxonomy" id="714"/>
    <lineage>
        <taxon>Bacteria</taxon>
        <taxon>Pseudomonadati</taxon>
        <taxon>Pseudomonadota</taxon>
        <taxon>Gammaproteobacteria</taxon>
        <taxon>Pasteurellales</taxon>
        <taxon>Pasteurellaceae</taxon>
        <taxon>Aggregatibacter</taxon>
    </lineage>
</organism>
<protein>
    <submittedName>
        <fullName evidence="4">RNA-directed DNA polymerase</fullName>
    </submittedName>
</protein>
<proteinExistence type="predicted"/>
<dbReference type="EMBL" id="CP012959">
    <property type="protein sequence ID" value="AMQ94392.1"/>
    <property type="molecule type" value="Genomic_DNA"/>
</dbReference>